<feature type="compositionally biased region" description="Basic and acidic residues" evidence="1">
    <location>
        <begin position="1"/>
        <end position="14"/>
    </location>
</feature>
<protein>
    <recommendedName>
        <fullName evidence="2">CD-NTase-associated protein 12/Pycsar effector protein TIR domain-containing protein</fullName>
    </recommendedName>
</protein>
<dbReference type="STRING" id="1077974.GOEFS_023_00050"/>
<keyword evidence="4" id="KW-1185">Reference proteome</keyword>
<dbReference type="OrthoDB" id="4339143at2"/>
<dbReference type="EMBL" id="BAEH01000023">
    <property type="protein sequence ID" value="GAB17287.1"/>
    <property type="molecule type" value="Genomic_DNA"/>
</dbReference>
<gene>
    <name evidence="3" type="ORF">GOEFS_023_00050</name>
</gene>
<evidence type="ECO:0000259" key="2">
    <source>
        <dbReference type="Pfam" id="PF10137"/>
    </source>
</evidence>
<dbReference type="AlphaFoldDB" id="H0QWT6"/>
<comment type="caution">
    <text evidence="3">The sequence shown here is derived from an EMBL/GenBank/DDBJ whole genome shotgun (WGS) entry which is preliminary data.</text>
</comment>
<reference evidence="3 4" key="1">
    <citation type="submission" date="2011-12" db="EMBL/GenBank/DDBJ databases">
        <title>Whole genome shotgun sequence of Gordonia effusa NBRC 100432.</title>
        <authorList>
            <person name="Yoshida I."/>
            <person name="Takarada H."/>
            <person name="Hosoyama A."/>
            <person name="Tsuchikane K."/>
            <person name="Katsumata H."/>
            <person name="Yamazaki S."/>
            <person name="Fujita N."/>
        </authorList>
    </citation>
    <scope>NUCLEOTIDE SEQUENCE [LARGE SCALE GENOMIC DNA]</scope>
    <source>
        <strain evidence="3 4">NBRC 100432</strain>
    </source>
</reference>
<dbReference type="GO" id="GO:0050135">
    <property type="term" value="F:NADP+ nucleosidase activity"/>
    <property type="evidence" value="ECO:0007669"/>
    <property type="project" value="InterPro"/>
</dbReference>
<feature type="compositionally biased region" description="Polar residues" evidence="1">
    <location>
        <begin position="15"/>
        <end position="24"/>
    </location>
</feature>
<evidence type="ECO:0000313" key="3">
    <source>
        <dbReference type="EMBL" id="GAB17287.1"/>
    </source>
</evidence>
<evidence type="ECO:0000313" key="4">
    <source>
        <dbReference type="Proteomes" id="UP000035034"/>
    </source>
</evidence>
<name>H0QWT6_9ACTN</name>
<proteinExistence type="predicted"/>
<organism evidence="3 4">
    <name type="scientific">Gordonia effusa NBRC 100432</name>
    <dbReference type="NCBI Taxonomy" id="1077974"/>
    <lineage>
        <taxon>Bacteria</taxon>
        <taxon>Bacillati</taxon>
        <taxon>Actinomycetota</taxon>
        <taxon>Actinomycetes</taxon>
        <taxon>Mycobacteriales</taxon>
        <taxon>Gordoniaceae</taxon>
        <taxon>Gordonia</taxon>
    </lineage>
</organism>
<sequence length="261" mass="28850">MEPSRAADRIDKQINDANNGSPSNFDDWHNKTEVVIRTVFGEQSATYRKFDAVRYHPGIWTENTDFAPYRRAGVQEVVSILEASKLELELAAESASNASEAEDSEPPDRSTRIFIVHGQNDARKYELESYLQKLVDEPPIILHQQPNGGRVLIEKFEESASSVGYAVVLLTADDLGRSSVLDSRDELPRARQNVVFEMGFFIGLIGRTKVAILYDSGVELPSDISGLVYIPLDGGGAWKGKLASEIDHSGIPVDWTAIARS</sequence>
<dbReference type="Pfam" id="PF10137">
    <property type="entry name" value="CAP12-PCTIR_TIR"/>
    <property type="match status" value="1"/>
</dbReference>
<feature type="region of interest" description="Disordered" evidence="1">
    <location>
        <begin position="1"/>
        <end position="28"/>
    </location>
</feature>
<accession>H0QWT6</accession>
<dbReference type="InterPro" id="IPR019302">
    <property type="entry name" value="CAP12/PCTIR_TIR_dom"/>
</dbReference>
<evidence type="ECO:0000256" key="1">
    <source>
        <dbReference type="SAM" id="MobiDB-lite"/>
    </source>
</evidence>
<dbReference type="eggNOG" id="COG4271">
    <property type="taxonomic scope" value="Bacteria"/>
</dbReference>
<dbReference type="Proteomes" id="UP000035034">
    <property type="component" value="Unassembled WGS sequence"/>
</dbReference>
<dbReference type="RefSeq" id="WP_007316625.1">
    <property type="nucleotide sequence ID" value="NZ_BAEH01000023.1"/>
</dbReference>
<feature type="domain" description="CD-NTase-associated protein 12/Pycsar effector protein TIR" evidence="2">
    <location>
        <begin position="112"/>
        <end position="233"/>
    </location>
</feature>